<dbReference type="OrthoDB" id="5873088at2759"/>
<protein>
    <submittedName>
        <fullName evidence="3">ZM domain-containing protein</fullName>
    </submittedName>
</protein>
<dbReference type="WBParaSite" id="ACOC_0000146101-mRNA-1">
    <property type="protein sequence ID" value="ACOC_0000146101-mRNA-1"/>
    <property type="gene ID" value="ACOC_0000146101"/>
</dbReference>
<evidence type="ECO:0000313" key="2">
    <source>
        <dbReference type="Proteomes" id="UP000267027"/>
    </source>
</evidence>
<organism evidence="3">
    <name type="scientific">Angiostrongylus costaricensis</name>
    <name type="common">Nematode worm</name>
    <dbReference type="NCBI Taxonomy" id="334426"/>
    <lineage>
        <taxon>Eukaryota</taxon>
        <taxon>Metazoa</taxon>
        <taxon>Ecdysozoa</taxon>
        <taxon>Nematoda</taxon>
        <taxon>Chromadorea</taxon>
        <taxon>Rhabditida</taxon>
        <taxon>Rhabditina</taxon>
        <taxon>Rhabditomorpha</taxon>
        <taxon>Strongyloidea</taxon>
        <taxon>Metastrongylidae</taxon>
        <taxon>Angiostrongylus</taxon>
    </lineage>
</organism>
<name>A0A0R3PCD1_ANGCS</name>
<proteinExistence type="predicted"/>
<evidence type="ECO:0000313" key="3">
    <source>
        <dbReference type="WBParaSite" id="ACOC_0000146101-mRNA-1"/>
    </source>
</evidence>
<sequence length="371" mass="41945">MDGRQYLKSYYYPARSKTKKDCQTDSETSEYSLSTTHKHVEQETHHSQVQALQTNRIASYPFMEHQLAPKPAVEKPFIESSYCQTLNSYSIDYFMEGRPKTSRVESDVNIHTIAPHHRYQTVQEALEHPTADKPNGACVQALTTLCDTNLDEKNNAKTYEMSEYAWQRHDEEAAAQYALPYQRHSATGKNNEVGMDQAQPQHNELLPTNPAEEFSVPCSKTCREEESVYSKYIGIPNDLFLAYRSKPFITTSPYKPTPRLTAQPPSKYAICNVDSSVSGLTQHLSSNAVENDEMRFNEKADEIRSHLPDFSTEIELELTDKTAATHYRVAEHCAPQHSAVGKALTHVKPAAVLSEYQVEDLNDLTSCVDAL</sequence>
<dbReference type="Proteomes" id="UP000267027">
    <property type="component" value="Unassembled WGS sequence"/>
</dbReference>
<dbReference type="AlphaFoldDB" id="A0A0R3PCD1"/>
<evidence type="ECO:0000313" key="1">
    <source>
        <dbReference type="EMBL" id="VDM53047.1"/>
    </source>
</evidence>
<reference evidence="1 2" key="2">
    <citation type="submission" date="2018-11" db="EMBL/GenBank/DDBJ databases">
        <authorList>
            <consortium name="Pathogen Informatics"/>
        </authorList>
    </citation>
    <scope>NUCLEOTIDE SEQUENCE [LARGE SCALE GENOMIC DNA]</scope>
    <source>
        <strain evidence="1 2">Costa Rica</strain>
    </source>
</reference>
<dbReference type="EMBL" id="UYYA01000218">
    <property type="protein sequence ID" value="VDM53047.1"/>
    <property type="molecule type" value="Genomic_DNA"/>
</dbReference>
<accession>A0A0R3PCD1</accession>
<reference evidence="3" key="1">
    <citation type="submission" date="2017-02" db="UniProtKB">
        <authorList>
            <consortium name="WormBaseParasite"/>
        </authorList>
    </citation>
    <scope>IDENTIFICATION</scope>
</reference>
<gene>
    <name evidence="1" type="ORF">ACOC_LOCUS1462</name>
</gene>
<keyword evidence="2" id="KW-1185">Reference proteome</keyword>